<evidence type="ECO:0000256" key="5">
    <source>
        <dbReference type="ARBA" id="ARBA00022989"/>
    </source>
</evidence>
<proteinExistence type="inferred from homology"/>
<gene>
    <name evidence="9" type="primary">FTR1</name>
    <name evidence="9" type="ORF">C6P46_000080</name>
</gene>
<feature type="transmembrane region" description="Helical" evidence="8">
    <location>
        <begin position="227"/>
        <end position="246"/>
    </location>
</feature>
<keyword evidence="4 8" id="KW-0812">Transmembrane</keyword>
<keyword evidence="3" id="KW-0408">Iron</keyword>
<comment type="subcellular location">
    <subcellularLocation>
        <location evidence="1">Membrane</location>
        <topology evidence="1">Multi-pass membrane protein</topology>
    </subcellularLocation>
</comment>
<feature type="transmembrane region" description="Helical" evidence="8">
    <location>
        <begin position="66"/>
        <end position="95"/>
    </location>
</feature>
<accession>A0A9P6WA35</accession>
<dbReference type="InterPro" id="IPR004923">
    <property type="entry name" value="FTR1/Fip1/EfeU"/>
</dbReference>
<feature type="transmembrane region" description="Helical" evidence="8">
    <location>
        <begin position="107"/>
        <end position="128"/>
    </location>
</feature>
<keyword evidence="3" id="KW-0406">Ion transport</keyword>
<dbReference type="Proteomes" id="UP000777482">
    <property type="component" value="Unassembled WGS sequence"/>
</dbReference>
<reference evidence="9 10" key="1">
    <citation type="submission" date="2020-11" db="EMBL/GenBank/DDBJ databases">
        <title>Kefir isolates.</title>
        <authorList>
            <person name="Marcisauskas S."/>
            <person name="Kim Y."/>
            <person name="Blasche S."/>
        </authorList>
    </citation>
    <scope>NUCLEOTIDE SEQUENCE [LARGE SCALE GENOMIC DNA]</scope>
    <source>
        <strain evidence="9 10">KR</strain>
    </source>
</reference>
<organism evidence="9 10">
    <name type="scientific">Rhodotorula mucilaginosa</name>
    <name type="common">Yeast</name>
    <name type="synonym">Rhodotorula rubra</name>
    <dbReference type="NCBI Taxonomy" id="5537"/>
    <lineage>
        <taxon>Eukaryota</taxon>
        <taxon>Fungi</taxon>
        <taxon>Dikarya</taxon>
        <taxon>Basidiomycota</taxon>
        <taxon>Pucciniomycotina</taxon>
        <taxon>Microbotryomycetes</taxon>
        <taxon>Sporidiobolales</taxon>
        <taxon>Sporidiobolaceae</taxon>
        <taxon>Rhodotorula</taxon>
    </lineage>
</organism>
<dbReference type="EMBL" id="PUHQ01000001">
    <property type="protein sequence ID" value="KAG0667546.1"/>
    <property type="molecule type" value="Genomic_DNA"/>
</dbReference>
<dbReference type="PANTHER" id="PTHR31632:SF2">
    <property type="entry name" value="PLASMA MEMBRANE IRON PERMEASE"/>
    <property type="match status" value="1"/>
</dbReference>
<dbReference type="GO" id="GO:0015093">
    <property type="term" value="F:ferrous iron transmembrane transporter activity"/>
    <property type="evidence" value="ECO:0007669"/>
    <property type="project" value="TreeGrafter"/>
</dbReference>
<feature type="region of interest" description="Disordered" evidence="7">
    <location>
        <begin position="363"/>
        <end position="400"/>
    </location>
</feature>
<feature type="compositionally biased region" description="Basic and acidic residues" evidence="7">
    <location>
        <begin position="379"/>
        <end position="394"/>
    </location>
</feature>
<evidence type="ECO:0000256" key="4">
    <source>
        <dbReference type="ARBA" id="ARBA00022692"/>
    </source>
</evidence>
<evidence type="ECO:0000256" key="1">
    <source>
        <dbReference type="ARBA" id="ARBA00004141"/>
    </source>
</evidence>
<feature type="transmembrane region" description="Helical" evidence="8">
    <location>
        <begin position="313"/>
        <end position="335"/>
    </location>
</feature>
<feature type="transmembrane region" description="Helical" evidence="8">
    <location>
        <begin position="167"/>
        <end position="188"/>
    </location>
</feature>
<keyword evidence="10" id="KW-1185">Reference proteome</keyword>
<feature type="transmembrane region" description="Helical" evidence="8">
    <location>
        <begin position="200"/>
        <end position="220"/>
    </location>
</feature>
<comment type="caution">
    <text evidence="9">The sequence shown here is derived from an EMBL/GenBank/DDBJ whole genome shotgun (WGS) entry which is preliminary data.</text>
</comment>
<keyword evidence="5 8" id="KW-1133">Transmembrane helix</keyword>
<evidence type="ECO:0000256" key="2">
    <source>
        <dbReference type="ARBA" id="ARBA00008333"/>
    </source>
</evidence>
<keyword evidence="3" id="KW-0813">Transport</keyword>
<dbReference type="PANTHER" id="PTHR31632">
    <property type="entry name" value="IRON TRANSPORTER FTH1"/>
    <property type="match status" value="1"/>
</dbReference>
<name>A0A9P6WA35_RHOMI</name>
<protein>
    <submittedName>
        <fullName evidence="9">High-affinity iron permease</fullName>
    </submittedName>
</protein>
<comment type="similarity">
    <text evidence="2">Belongs to the oxidase-dependent Fe transporter (OFeT) (TC 9.A.10.1) family.</text>
</comment>
<dbReference type="OrthoDB" id="4364at2759"/>
<sequence length="400" mass="43976">MGNVFSVPIFIITLRETIEAAIIVSVLLGLVESLVHDKAANAEKDAVERLGDDEKKKIIRRMRMQIWAGAIVGKLTRSLFIALCIGAAFIAVFFTTLNDIWGKTEEIWEGTFSLIACVIIFIMGVTMLRIDRSKLKWKAKLAGAFDNKVDTSALTSKDKREARNSKWTLFLLPFITVLREGLEAVVFVGGVSLGQSAKSIPLAAICGILVGFVIGYLIYLSGSRVNLSIFLVVSTNVLFLLGAGLMSKAVFFFQTYRYVHAVGGDVAETGSGPGSFDPTDGLVWHLTYGNPENNLSGEGWSIFNSILGWTNNATVGSVLAYCFYWIACIATLIYMKWSEGRTTIFGLKSAAWHRRAARRARAEASSAGDYETKTPSLEEPSKKDEVETPIEENRQFASHI</sequence>
<evidence type="ECO:0000313" key="9">
    <source>
        <dbReference type="EMBL" id="KAG0667546.1"/>
    </source>
</evidence>
<evidence type="ECO:0000256" key="6">
    <source>
        <dbReference type="ARBA" id="ARBA00023136"/>
    </source>
</evidence>
<evidence type="ECO:0000256" key="7">
    <source>
        <dbReference type="SAM" id="MobiDB-lite"/>
    </source>
</evidence>
<evidence type="ECO:0000256" key="8">
    <source>
        <dbReference type="SAM" id="Phobius"/>
    </source>
</evidence>
<evidence type="ECO:0000256" key="3">
    <source>
        <dbReference type="ARBA" id="ARBA00022496"/>
    </source>
</evidence>
<evidence type="ECO:0000313" key="10">
    <source>
        <dbReference type="Proteomes" id="UP000777482"/>
    </source>
</evidence>
<keyword evidence="3" id="KW-0410">Iron transport</keyword>
<dbReference type="Pfam" id="PF03239">
    <property type="entry name" value="FTR1"/>
    <property type="match status" value="1"/>
</dbReference>
<dbReference type="GO" id="GO:0033573">
    <property type="term" value="C:high-affinity iron permease complex"/>
    <property type="evidence" value="ECO:0007669"/>
    <property type="project" value="InterPro"/>
</dbReference>
<dbReference type="AlphaFoldDB" id="A0A9P6WA35"/>
<keyword evidence="6 8" id="KW-0472">Membrane</keyword>